<dbReference type="CDD" id="cd00143">
    <property type="entry name" value="PP2Cc"/>
    <property type="match status" value="1"/>
</dbReference>
<sequence>MKKKLAVSVSEYSDKGVKEINQDFHDVLIPKEPQLTSKGIAIALADGISSSAVSQVASKTAVTSFLSDYFSTPETWSVNKSAQRVINATNSWLYSQSKQGQYHYDKNRGYVCTLSAMVLRSTTAHIFHIGDSRIYRLRDAELELLTDDHRIWVSSEKSYLSRALGIDSHIYLDYKSFQVQENDVYLFMTDGVYEFLEEKFIISSVIDNSDSFEKIADILGKHAYANKSDDNITVQLVRVDSLPDREINEITQELTNKPFAPILSERESFDGYTIVRELSGTSRSHVYLAIDDDTNEQVVIKTPSLEFQDDKAYLERFMMEEWIAIRINNTNVAKSYLASRQRNYIYIVTEYIEGQTLTQWMIDNPNPDMESVRLMAEQIARGIQAFHRLEMIHQDLRPENVLIDKNGAVKIIDFGSTRVEGISDINSFIEQENLQGTAQYSAPEYFIGESGTASSDVFSLGVIVYQMISGKLPYGVEVARYKTKKEQRKLKYTHLYSDEKNIPIWIEETLKKALQVNPYYRYNELSEFIYDLRHPNSEFLKNSRPPLLERNPLLLWKSISFILTLIIFVLITK</sequence>
<dbReference type="InterPro" id="IPR001932">
    <property type="entry name" value="PPM-type_phosphatase-like_dom"/>
</dbReference>
<protein>
    <submittedName>
        <fullName evidence="4">Protein kinase</fullName>
    </submittedName>
</protein>
<dbReference type="Pfam" id="PF13672">
    <property type="entry name" value="PP2C_2"/>
    <property type="match status" value="1"/>
</dbReference>
<evidence type="ECO:0000256" key="1">
    <source>
        <dbReference type="SAM" id="Phobius"/>
    </source>
</evidence>
<dbReference type="RefSeq" id="WP_207562901.1">
    <property type="nucleotide sequence ID" value="NZ_CP046072.1"/>
</dbReference>
<dbReference type="Proteomes" id="UP000671852">
    <property type="component" value="Chromosome"/>
</dbReference>
<dbReference type="Gene3D" id="3.60.40.10">
    <property type="entry name" value="PPM-type phosphatase domain"/>
    <property type="match status" value="1"/>
</dbReference>
<dbReference type="GO" id="GO:0005737">
    <property type="term" value="C:cytoplasm"/>
    <property type="evidence" value="ECO:0007669"/>
    <property type="project" value="TreeGrafter"/>
</dbReference>
<dbReference type="Gene3D" id="1.10.510.10">
    <property type="entry name" value="Transferase(Phosphotransferase) domain 1"/>
    <property type="match status" value="1"/>
</dbReference>
<dbReference type="GO" id="GO:0005524">
    <property type="term" value="F:ATP binding"/>
    <property type="evidence" value="ECO:0007669"/>
    <property type="project" value="InterPro"/>
</dbReference>
<dbReference type="SUPFAM" id="SSF56112">
    <property type="entry name" value="Protein kinase-like (PK-like)"/>
    <property type="match status" value="1"/>
</dbReference>
<keyword evidence="1" id="KW-1133">Transmembrane helix</keyword>
<dbReference type="Pfam" id="PF00069">
    <property type="entry name" value="Pkinase"/>
    <property type="match status" value="1"/>
</dbReference>
<dbReference type="PROSITE" id="PS50011">
    <property type="entry name" value="PROTEIN_KINASE_DOM"/>
    <property type="match status" value="1"/>
</dbReference>
<dbReference type="SMART" id="SM00331">
    <property type="entry name" value="PP2C_SIG"/>
    <property type="match status" value="1"/>
</dbReference>
<keyword evidence="4" id="KW-0808">Transferase</keyword>
<feature type="domain" description="PPM-type phosphatase" evidence="3">
    <location>
        <begin position="8"/>
        <end position="239"/>
    </location>
</feature>
<dbReference type="InterPro" id="IPR008266">
    <property type="entry name" value="Tyr_kinase_AS"/>
</dbReference>
<dbReference type="SMART" id="SM00332">
    <property type="entry name" value="PP2Cc"/>
    <property type="match status" value="1"/>
</dbReference>
<organism evidence="4 5">
    <name type="scientific">Sulfurimonas aquatica</name>
    <dbReference type="NCBI Taxonomy" id="2672570"/>
    <lineage>
        <taxon>Bacteria</taxon>
        <taxon>Pseudomonadati</taxon>
        <taxon>Campylobacterota</taxon>
        <taxon>Epsilonproteobacteria</taxon>
        <taxon>Campylobacterales</taxon>
        <taxon>Sulfurimonadaceae</taxon>
        <taxon>Sulfurimonas</taxon>
    </lineage>
</organism>
<name>A0A975GCS4_9BACT</name>
<dbReference type="PANTHER" id="PTHR44167">
    <property type="entry name" value="OVARIAN-SPECIFIC SERINE/THREONINE-PROTEIN KINASE LOK-RELATED"/>
    <property type="match status" value="1"/>
</dbReference>
<keyword evidence="5" id="KW-1185">Reference proteome</keyword>
<gene>
    <name evidence="4" type="ORF">GJV85_05695</name>
</gene>
<proteinExistence type="predicted"/>
<dbReference type="EMBL" id="CP046072">
    <property type="protein sequence ID" value="QSZ41618.1"/>
    <property type="molecule type" value="Genomic_DNA"/>
</dbReference>
<dbReference type="PROSITE" id="PS00109">
    <property type="entry name" value="PROTEIN_KINASE_TYR"/>
    <property type="match status" value="1"/>
</dbReference>
<evidence type="ECO:0000259" key="3">
    <source>
        <dbReference type="PROSITE" id="PS51746"/>
    </source>
</evidence>
<keyword evidence="1" id="KW-0812">Transmembrane</keyword>
<dbReference type="CDD" id="cd14014">
    <property type="entry name" value="STKc_PknB_like"/>
    <property type="match status" value="1"/>
</dbReference>
<dbReference type="KEGG" id="saqt:GJV85_05695"/>
<feature type="transmembrane region" description="Helical" evidence="1">
    <location>
        <begin position="553"/>
        <end position="571"/>
    </location>
</feature>
<keyword evidence="4" id="KW-0418">Kinase</keyword>
<dbReference type="PROSITE" id="PS51746">
    <property type="entry name" value="PPM_2"/>
    <property type="match status" value="1"/>
</dbReference>
<evidence type="ECO:0000313" key="4">
    <source>
        <dbReference type="EMBL" id="QSZ41618.1"/>
    </source>
</evidence>
<evidence type="ECO:0000259" key="2">
    <source>
        <dbReference type="PROSITE" id="PS50011"/>
    </source>
</evidence>
<dbReference type="InterPro" id="IPR000719">
    <property type="entry name" value="Prot_kinase_dom"/>
</dbReference>
<keyword evidence="1" id="KW-0472">Membrane</keyword>
<dbReference type="GO" id="GO:0004674">
    <property type="term" value="F:protein serine/threonine kinase activity"/>
    <property type="evidence" value="ECO:0007669"/>
    <property type="project" value="TreeGrafter"/>
</dbReference>
<dbReference type="InterPro" id="IPR036457">
    <property type="entry name" value="PPM-type-like_dom_sf"/>
</dbReference>
<accession>A0A975GCS4</accession>
<dbReference type="InterPro" id="IPR011009">
    <property type="entry name" value="Kinase-like_dom_sf"/>
</dbReference>
<dbReference type="PANTHER" id="PTHR44167:SF24">
    <property type="entry name" value="SERINE_THREONINE-PROTEIN KINASE CHK2"/>
    <property type="match status" value="1"/>
</dbReference>
<reference evidence="4" key="2">
    <citation type="submission" date="2021-04" db="EMBL/GenBank/DDBJ databases">
        <title>Isolation and characterization of a novel species of the genus Sulfurimonas.</title>
        <authorList>
            <person name="Fukui M."/>
        </authorList>
    </citation>
    <scope>NUCLEOTIDE SEQUENCE</scope>
    <source>
        <strain evidence="4">H1576</strain>
    </source>
</reference>
<dbReference type="AlphaFoldDB" id="A0A975GCS4"/>
<dbReference type="SUPFAM" id="SSF81606">
    <property type="entry name" value="PP2C-like"/>
    <property type="match status" value="1"/>
</dbReference>
<reference evidence="4" key="1">
    <citation type="submission" date="2019-11" db="EMBL/GenBank/DDBJ databases">
        <authorList>
            <person name="Kojima H."/>
        </authorList>
    </citation>
    <scope>NUCLEOTIDE SEQUENCE</scope>
    <source>
        <strain evidence="4">H1576</strain>
    </source>
</reference>
<evidence type="ECO:0000313" key="5">
    <source>
        <dbReference type="Proteomes" id="UP000671852"/>
    </source>
</evidence>
<feature type="domain" description="Protein kinase" evidence="2">
    <location>
        <begin position="272"/>
        <end position="540"/>
    </location>
</feature>